<reference evidence="1" key="1">
    <citation type="submission" date="2021-05" db="EMBL/GenBank/DDBJ databases">
        <authorList>
            <person name="Pan Q."/>
            <person name="Jouanno E."/>
            <person name="Zahm M."/>
            <person name="Klopp C."/>
            <person name="Cabau C."/>
            <person name="Louis A."/>
            <person name="Berthelot C."/>
            <person name="Parey E."/>
            <person name="Roest Crollius H."/>
            <person name="Montfort J."/>
            <person name="Robinson-Rechavi M."/>
            <person name="Bouchez O."/>
            <person name="Lampietro C."/>
            <person name="Lopez Roques C."/>
            <person name="Donnadieu C."/>
            <person name="Postlethwait J."/>
            <person name="Bobe J."/>
            <person name="Dillon D."/>
            <person name="Chandos A."/>
            <person name="von Hippel F."/>
            <person name="Guiguen Y."/>
        </authorList>
    </citation>
    <scope>NUCLEOTIDE SEQUENCE</scope>
    <source>
        <strain evidence="1">YG-Jan2019</strain>
    </source>
</reference>
<sequence>MDTSDVYYDGGKLPPAEYDYNTPSCRYSCDIEQVRVHHLPSYPSVDPRSSRTLLPSELPNCQFSNPIQAHTHQGQDYLTSHCRVPHDYPGDSPVVEGESAGDMSFPWMRRSRFQSYQSLPGAFYQNAEELKRNRTAYSRAQLLELEKEFLFNQYISRPRRYELATTLNLTERHVKIWFQNRRMKWKKEQTKTRKSPCGPQEPEAFKKPI</sequence>
<proteinExistence type="predicted"/>
<dbReference type="EMBL" id="CM055761">
    <property type="protein sequence ID" value="KAJ7986490.1"/>
    <property type="molecule type" value="Genomic_DNA"/>
</dbReference>
<gene>
    <name evidence="1" type="ORF">DPEC_G00340420</name>
</gene>
<keyword evidence="2" id="KW-1185">Reference proteome</keyword>
<organism evidence="1 2">
    <name type="scientific">Dallia pectoralis</name>
    <name type="common">Alaska blackfish</name>
    <dbReference type="NCBI Taxonomy" id="75939"/>
    <lineage>
        <taxon>Eukaryota</taxon>
        <taxon>Metazoa</taxon>
        <taxon>Chordata</taxon>
        <taxon>Craniata</taxon>
        <taxon>Vertebrata</taxon>
        <taxon>Euteleostomi</taxon>
        <taxon>Actinopterygii</taxon>
        <taxon>Neopterygii</taxon>
        <taxon>Teleostei</taxon>
        <taxon>Protacanthopterygii</taxon>
        <taxon>Esociformes</taxon>
        <taxon>Umbridae</taxon>
        <taxon>Dallia</taxon>
    </lineage>
</organism>
<accession>A0ACC2F5J1</accession>
<name>A0ACC2F5J1_DALPE</name>
<protein>
    <submittedName>
        <fullName evidence="1">Uncharacterized protein</fullName>
    </submittedName>
</protein>
<evidence type="ECO:0000313" key="1">
    <source>
        <dbReference type="EMBL" id="KAJ7986490.1"/>
    </source>
</evidence>
<dbReference type="Proteomes" id="UP001157502">
    <property type="component" value="Chromosome 34"/>
</dbReference>
<comment type="caution">
    <text evidence="1">The sequence shown here is derived from an EMBL/GenBank/DDBJ whole genome shotgun (WGS) entry which is preliminary data.</text>
</comment>
<evidence type="ECO:0000313" key="2">
    <source>
        <dbReference type="Proteomes" id="UP001157502"/>
    </source>
</evidence>